<reference evidence="1 2" key="1">
    <citation type="submission" date="2016-10" db="EMBL/GenBank/DDBJ databases">
        <authorList>
            <person name="de Groot N.N."/>
        </authorList>
    </citation>
    <scope>NUCLEOTIDE SEQUENCE [LARGE SCALE GENOMIC DNA]</scope>
    <source>
        <strain evidence="1 2">Nm1</strain>
    </source>
</reference>
<dbReference type="Proteomes" id="UP000198640">
    <property type="component" value="Unassembled WGS sequence"/>
</dbReference>
<dbReference type="OrthoDB" id="5103697at2"/>
<dbReference type="EMBL" id="FNOY01000091">
    <property type="protein sequence ID" value="SDY97564.1"/>
    <property type="molecule type" value="Genomic_DNA"/>
</dbReference>
<proteinExistence type="predicted"/>
<name>A0A1H3P8R6_9PROT</name>
<dbReference type="STRING" id="44576.SAMN05421881_10911"/>
<evidence type="ECO:0000313" key="2">
    <source>
        <dbReference type="Proteomes" id="UP000198640"/>
    </source>
</evidence>
<sequence>MLGTSGNFAELSNIGGFCWNPDEGGEEECFQDETAWAANGNEPGSLRYTDRGNWATYVEYSAGKEVTLFAGQHINVGTVTFSAPDGNIVTITINLSGDWVFGINYELDEDGNLKLDEDGNPIRDNNIKVQDYENAPSGNPAPGLFMWKIVGNGQEGEIEVPLNHFYGVHVDVALPVECPTDE</sequence>
<protein>
    <submittedName>
        <fullName evidence="1">Uncharacterized protein</fullName>
    </submittedName>
</protein>
<dbReference type="AlphaFoldDB" id="A0A1H3P8R6"/>
<keyword evidence="2" id="KW-1185">Reference proteome</keyword>
<organism evidence="1 2">
    <name type="scientific">Nitrosomonas halophila</name>
    <dbReference type="NCBI Taxonomy" id="44576"/>
    <lineage>
        <taxon>Bacteria</taxon>
        <taxon>Pseudomonadati</taxon>
        <taxon>Pseudomonadota</taxon>
        <taxon>Betaproteobacteria</taxon>
        <taxon>Nitrosomonadales</taxon>
        <taxon>Nitrosomonadaceae</taxon>
        <taxon>Nitrosomonas</taxon>
    </lineage>
</organism>
<evidence type="ECO:0000313" key="1">
    <source>
        <dbReference type="EMBL" id="SDY97564.1"/>
    </source>
</evidence>
<accession>A0A1H3P8R6</accession>
<gene>
    <name evidence="1" type="ORF">SAMN05421881_10911</name>
</gene>